<comment type="caution">
    <text evidence="2">The sequence shown here is derived from an EMBL/GenBank/DDBJ whole genome shotgun (WGS) entry which is preliminary data.</text>
</comment>
<feature type="region of interest" description="Disordered" evidence="1">
    <location>
        <begin position="1"/>
        <end position="29"/>
    </location>
</feature>
<reference evidence="2" key="1">
    <citation type="submission" date="2019-08" db="EMBL/GenBank/DDBJ databases">
        <title>The genome of the North American firefly Photinus pyralis.</title>
        <authorList>
            <consortium name="Photinus pyralis genome working group"/>
            <person name="Fallon T.R."/>
            <person name="Sander Lower S.E."/>
            <person name="Weng J.-K."/>
        </authorList>
    </citation>
    <scope>NUCLEOTIDE SEQUENCE</scope>
    <source>
        <strain evidence="2">TRF0915ILg1</strain>
        <tissue evidence="2">Whole body</tissue>
    </source>
</reference>
<dbReference type="AlphaFoldDB" id="A0A8K0DJC0"/>
<evidence type="ECO:0000313" key="2">
    <source>
        <dbReference type="EMBL" id="KAF2901540.1"/>
    </source>
</evidence>
<dbReference type="Proteomes" id="UP000801492">
    <property type="component" value="Unassembled WGS sequence"/>
</dbReference>
<name>A0A8K0DJC0_IGNLU</name>
<evidence type="ECO:0000313" key="3">
    <source>
        <dbReference type="Proteomes" id="UP000801492"/>
    </source>
</evidence>
<dbReference type="OrthoDB" id="6760607at2759"/>
<sequence>DATGKSIYGKEDLKKEFDDDREQSQTQTTEAELPVMISEVEYAIQQAKVGKANGPDGIPTEYLELLDEENIKVLTHHFNYIYSTDDRGFKIGEYTRQGSKAANKPVLHVFQYKERKLMRSTYIKKGVRLSLTLSIIYTKNIFKTALNSYEAVRIGVQTINNMRYAEDAAIMAEAIETSRNVKSNTC</sequence>
<proteinExistence type="predicted"/>
<evidence type="ECO:0000256" key="1">
    <source>
        <dbReference type="SAM" id="MobiDB-lite"/>
    </source>
</evidence>
<dbReference type="EMBL" id="VTPC01001562">
    <property type="protein sequence ID" value="KAF2901540.1"/>
    <property type="molecule type" value="Genomic_DNA"/>
</dbReference>
<gene>
    <name evidence="2" type="ORF">ILUMI_04647</name>
</gene>
<accession>A0A8K0DJC0</accession>
<feature type="compositionally biased region" description="Basic and acidic residues" evidence="1">
    <location>
        <begin position="8"/>
        <end position="18"/>
    </location>
</feature>
<feature type="non-terminal residue" evidence="2">
    <location>
        <position position="1"/>
    </location>
</feature>
<protein>
    <submittedName>
        <fullName evidence="2">Uncharacterized protein</fullName>
    </submittedName>
</protein>
<organism evidence="2 3">
    <name type="scientific">Ignelater luminosus</name>
    <name type="common">Cucubano</name>
    <name type="synonym">Pyrophorus luminosus</name>
    <dbReference type="NCBI Taxonomy" id="2038154"/>
    <lineage>
        <taxon>Eukaryota</taxon>
        <taxon>Metazoa</taxon>
        <taxon>Ecdysozoa</taxon>
        <taxon>Arthropoda</taxon>
        <taxon>Hexapoda</taxon>
        <taxon>Insecta</taxon>
        <taxon>Pterygota</taxon>
        <taxon>Neoptera</taxon>
        <taxon>Endopterygota</taxon>
        <taxon>Coleoptera</taxon>
        <taxon>Polyphaga</taxon>
        <taxon>Elateriformia</taxon>
        <taxon>Elateroidea</taxon>
        <taxon>Elateridae</taxon>
        <taxon>Agrypninae</taxon>
        <taxon>Pyrophorini</taxon>
        <taxon>Ignelater</taxon>
    </lineage>
</organism>
<keyword evidence="3" id="KW-1185">Reference proteome</keyword>